<evidence type="ECO:0000313" key="3">
    <source>
        <dbReference type="Proteomes" id="UP001211907"/>
    </source>
</evidence>
<feature type="coiled-coil region" evidence="1">
    <location>
        <begin position="25"/>
        <end position="52"/>
    </location>
</feature>
<organism evidence="2 3">
    <name type="scientific">Physocladia obscura</name>
    <dbReference type="NCBI Taxonomy" id="109957"/>
    <lineage>
        <taxon>Eukaryota</taxon>
        <taxon>Fungi</taxon>
        <taxon>Fungi incertae sedis</taxon>
        <taxon>Chytridiomycota</taxon>
        <taxon>Chytridiomycota incertae sedis</taxon>
        <taxon>Chytridiomycetes</taxon>
        <taxon>Chytridiales</taxon>
        <taxon>Chytriomycetaceae</taxon>
        <taxon>Physocladia</taxon>
    </lineage>
</organism>
<proteinExistence type="predicted"/>
<reference evidence="2" key="1">
    <citation type="submission" date="2020-05" db="EMBL/GenBank/DDBJ databases">
        <title>Phylogenomic resolution of chytrid fungi.</title>
        <authorList>
            <person name="Stajich J.E."/>
            <person name="Amses K."/>
            <person name="Simmons R."/>
            <person name="Seto K."/>
            <person name="Myers J."/>
            <person name="Bonds A."/>
            <person name="Quandt C.A."/>
            <person name="Barry K."/>
            <person name="Liu P."/>
            <person name="Grigoriev I."/>
            <person name="Longcore J.E."/>
            <person name="James T.Y."/>
        </authorList>
    </citation>
    <scope>NUCLEOTIDE SEQUENCE</scope>
    <source>
        <strain evidence="2">JEL0513</strain>
    </source>
</reference>
<gene>
    <name evidence="2" type="ORF">HK100_008968</name>
</gene>
<dbReference type="AlphaFoldDB" id="A0AAD5T4R0"/>
<dbReference type="Proteomes" id="UP001211907">
    <property type="component" value="Unassembled WGS sequence"/>
</dbReference>
<protein>
    <submittedName>
        <fullName evidence="2">Uncharacterized protein</fullName>
    </submittedName>
</protein>
<evidence type="ECO:0000313" key="2">
    <source>
        <dbReference type="EMBL" id="KAJ3128799.1"/>
    </source>
</evidence>
<evidence type="ECO:0000256" key="1">
    <source>
        <dbReference type="SAM" id="Coils"/>
    </source>
</evidence>
<comment type="caution">
    <text evidence="2">The sequence shown here is derived from an EMBL/GenBank/DDBJ whole genome shotgun (WGS) entry which is preliminary data.</text>
</comment>
<accession>A0AAD5T4R0</accession>
<keyword evidence="1" id="KW-0175">Coiled coil</keyword>
<sequence length="178" mass="19070">MTEEKVAKQEVQAVEDEVQVASESVEFVDDSVRTAQNNLDKQKEKNVDWVKREKSPGLIAVLKDAGVALEKAKKFSSPPSNSILPPGLSHGACLACALTCPNSTALSLVKAFIAVNDKLIVPGAAVSTHLPQYGKSHPTKFPTAPTYGNMLNWPSSVNPVGLMIPFSPLLHAKVLRSV</sequence>
<name>A0AAD5T4R0_9FUNG</name>
<keyword evidence="3" id="KW-1185">Reference proteome</keyword>
<dbReference type="EMBL" id="JADGJH010000449">
    <property type="protein sequence ID" value="KAJ3128799.1"/>
    <property type="molecule type" value="Genomic_DNA"/>
</dbReference>